<feature type="transmembrane region" description="Helical" evidence="1">
    <location>
        <begin position="80"/>
        <end position="99"/>
    </location>
</feature>
<sequence length="123" mass="13996">MEFSLQLAALLLVFVSFVHSYLGERYILTRLFKRNNIPHLFGSDDFTKRTLRFAWHLTSVAWIGFAAILWVIAQPELSRHSLLLVISVTFGLHFVFALIGSRGKHLSWLLFAAVSLFVFIGAS</sequence>
<proteinExistence type="predicted"/>
<name>E8M392_PHOS4</name>
<dbReference type="EMBL" id="AEVT01000018">
    <property type="protein sequence ID" value="EGA71398.1"/>
    <property type="molecule type" value="Genomic_DNA"/>
</dbReference>
<dbReference type="RefSeq" id="WP_008073906.1">
    <property type="nucleotide sequence ID" value="NZ_AEVT01000018.1"/>
</dbReference>
<dbReference type="AlphaFoldDB" id="E8M392"/>
<dbReference type="GeneID" id="95567926"/>
<evidence type="ECO:0000256" key="1">
    <source>
        <dbReference type="SAM" id="Phobius"/>
    </source>
</evidence>
<dbReference type="Proteomes" id="UP000006228">
    <property type="component" value="Unassembled WGS sequence"/>
</dbReference>
<keyword evidence="1" id="KW-0812">Transmembrane</keyword>
<keyword evidence="1" id="KW-1133">Transmembrane helix</keyword>
<organism evidence="2 3">
    <name type="scientific">Vibrio sinaloensis DSM 21326</name>
    <dbReference type="NCBI Taxonomy" id="945550"/>
    <lineage>
        <taxon>Bacteria</taxon>
        <taxon>Pseudomonadati</taxon>
        <taxon>Pseudomonadota</taxon>
        <taxon>Gammaproteobacteria</taxon>
        <taxon>Vibrionales</taxon>
        <taxon>Vibrionaceae</taxon>
        <taxon>Vibrio</taxon>
        <taxon>Vibrio oreintalis group</taxon>
    </lineage>
</organism>
<feature type="transmembrane region" description="Helical" evidence="1">
    <location>
        <begin position="105"/>
        <end position="122"/>
    </location>
</feature>
<comment type="caution">
    <text evidence="2">The sequence shown here is derived from an EMBL/GenBank/DDBJ whole genome shotgun (WGS) entry which is preliminary data.</text>
</comment>
<gene>
    <name evidence="2" type="ORF">VISI1226_11466</name>
</gene>
<dbReference type="OrthoDB" id="5005871at2"/>
<dbReference type="eggNOG" id="ENOG5032STA">
    <property type="taxonomic scope" value="Bacteria"/>
</dbReference>
<keyword evidence="1" id="KW-0472">Membrane</keyword>
<evidence type="ECO:0000313" key="2">
    <source>
        <dbReference type="EMBL" id="EGA71398.1"/>
    </source>
</evidence>
<reference evidence="2 3" key="1">
    <citation type="journal article" date="2012" name="Int. J. Syst. Evol. Microbiol.">
        <title>Vibrio caribbeanicus sp. nov., isolated from the marine sponge Scleritoderma cyanea.</title>
        <authorList>
            <person name="Hoffmann M."/>
            <person name="Monday S.R."/>
            <person name="Allard M.W."/>
            <person name="Strain E.A."/>
            <person name="Whittaker P."/>
            <person name="Naum M."/>
            <person name="McCarthy P.J."/>
            <person name="Lopez J.V."/>
            <person name="Fischer M."/>
            <person name="Brown E.W."/>
        </authorList>
    </citation>
    <scope>NUCLEOTIDE SEQUENCE [LARGE SCALE GENOMIC DNA]</scope>
    <source>
        <strain evidence="3">DSMZ 21326</strain>
    </source>
</reference>
<accession>E8M392</accession>
<protein>
    <submittedName>
        <fullName evidence="2">Uncharacterized protein</fullName>
    </submittedName>
</protein>
<feature type="transmembrane region" description="Helical" evidence="1">
    <location>
        <begin position="53"/>
        <end position="73"/>
    </location>
</feature>
<evidence type="ECO:0000313" key="3">
    <source>
        <dbReference type="Proteomes" id="UP000006228"/>
    </source>
</evidence>